<dbReference type="NCBIfam" id="TIGR01297">
    <property type="entry name" value="CDF"/>
    <property type="match status" value="1"/>
</dbReference>
<evidence type="ECO:0000313" key="10">
    <source>
        <dbReference type="Proteomes" id="UP000027093"/>
    </source>
</evidence>
<dbReference type="KEGG" id="nvn:NVIE_010720"/>
<proteinExistence type="predicted"/>
<dbReference type="RefSeq" id="WP_075054336.1">
    <property type="nucleotide sequence ID" value="NZ_CP007536.1"/>
</dbReference>
<dbReference type="GO" id="GO:0008324">
    <property type="term" value="F:monoatomic cation transmembrane transporter activity"/>
    <property type="evidence" value="ECO:0007669"/>
    <property type="project" value="InterPro"/>
</dbReference>
<name>A0A060HF83_9ARCH</name>
<dbReference type="Proteomes" id="UP000027093">
    <property type="component" value="Chromosome"/>
</dbReference>
<comment type="subcellular location">
    <subcellularLocation>
        <location evidence="1">Membrane</location>
        <topology evidence="1">Multi-pass membrane protein</topology>
    </subcellularLocation>
</comment>
<accession>A0A060HF83</accession>
<feature type="transmembrane region" description="Helical" evidence="6">
    <location>
        <begin position="40"/>
        <end position="61"/>
    </location>
</feature>
<dbReference type="InterPro" id="IPR027470">
    <property type="entry name" value="Cation_efflux_CTD"/>
</dbReference>
<feature type="domain" description="Cation efflux protein transmembrane" evidence="7">
    <location>
        <begin position="15"/>
        <end position="207"/>
    </location>
</feature>
<dbReference type="Gene3D" id="1.20.1510.10">
    <property type="entry name" value="Cation efflux protein transmembrane domain"/>
    <property type="match status" value="1"/>
</dbReference>
<dbReference type="InterPro" id="IPR050291">
    <property type="entry name" value="CDF_Transporter"/>
</dbReference>
<reference evidence="9 10" key="1">
    <citation type="journal article" date="2014" name="Int. J. Syst. Evol. Microbiol.">
        <title>Nitrososphaera viennensis gen. nov., sp. nov., an aerobic and mesophilic, ammonia-oxidizing archaeon from soil and a member of the archaeal phylum Thaumarchaeota.</title>
        <authorList>
            <person name="Stieglmeier M."/>
            <person name="Klingl A."/>
            <person name="Alves R.J."/>
            <person name="Rittmann S.K."/>
            <person name="Melcher M."/>
            <person name="Leisch N."/>
            <person name="Schleper C."/>
        </authorList>
    </citation>
    <scope>NUCLEOTIDE SEQUENCE [LARGE SCALE GENOMIC DNA]</scope>
    <source>
        <strain evidence="9">EN76</strain>
    </source>
</reference>
<evidence type="ECO:0000256" key="1">
    <source>
        <dbReference type="ARBA" id="ARBA00004141"/>
    </source>
</evidence>
<feature type="transmembrane region" description="Helical" evidence="6">
    <location>
        <begin position="12"/>
        <end position="34"/>
    </location>
</feature>
<dbReference type="GeneID" id="74946330"/>
<dbReference type="EMBL" id="CP007536">
    <property type="protein sequence ID" value="AIC15299.1"/>
    <property type="molecule type" value="Genomic_DNA"/>
</dbReference>
<dbReference type="InterPro" id="IPR027469">
    <property type="entry name" value="Cation_efflux_TMD_sf"/>
</dbReference>
<dbReference type="Gene3D" id="3.30.70.1350">
    <property type="entry name" value="Cation efflux protein, cytoplasmic domain"/>
    <property type="match status" value="1"/>
</dbReference>
<keyword evidence="3 6" id="KW-0812">Transmembrane</keyword>
<evidence type="ECO:0000313" key="9">
    <source>
        <dbReference type="EMBL" id="AIC15299.1"/>
    </source>
</evidence>
<feature type="transmembrane region" description="Helical" evidence="6">
    <location>
        <begin position="182"/>
        <end position="199"/>
    </location>
</feature>
<dbReference type="HOGENOM" id="CLU_013430_3_3_2"/>
<keyword evidence="5 6" id="KW-0472">Membrane</keyword>
<dbReference type="InterPro" id="IPR002524">
    <property type="entry name" value="Cation_efflux"/>
</dbReference>
<evidence type="ECO:0000259" key="7">
    <source>
        <dbReference type="Pfam" id="PF01545"/>
    </source>
</evidence>
<organism evidence="9 10">
    <name type="scientific">Nitrososphaera viennensis EN76</name>
    <dbReference type="NCBI Taxonomy" id="926571"/>
    <lineage>
        <taxon>Archaea</taxon>
        <taxon>Nitrososphaerota</taxon>
        <taxon>Nitrososphaeria</taxon>
        <taxon>Nitrososphaerales</taxon>
        <taxon>Nitrososphaeraceae</taxon>
        <taxon>Nitrososphaera</taxon>
    </lineage>
</organism>
<keyword evidence="10" id="KW-1185">Reference proteome</keyword>
<dbReference type="AlphaFoldDB" id="A0A060HF83"/>
<feature type="transmembrane region" description="Helical" evidence="6">
    <location>
        <begin position="155"/>
        <end position="176"/>
    </location>
</feature>
<evidence type="ECO:0000256" key="3">
    <source>
        <dbReference type="ARBA" id="ARBA00022692"/>
    </source>
</evidence>
<keyword evidence="2" id="KW-0813">Transport</keyword>
<dbReference type="SUPFAM" id="SSF160240">
    <property type="entry name" value="Cation efflux protein cytoplasmic domain-like"/>
    <property type="match status" value="1"/>
</dbReference>
<protein>
    <submittedName>
        <fullName evidence="9">Cation diffusion facilitator family transporter</fullName>
    </submittedName>
</protein>
<dbReference type="GO" id="GO:0016020">
    <property type="term" value="C:membrane"/>
    <property type="evidence" value="ECO:0007669"/>
    <property type="project" value="UniProtKB-SubCell"/>
</dbReference>
<evidence type="ECO:0000256" key="2">
    <source>
        <dbReference type="ARBA" id="ARBA00022448"/>
    </source>
</evidence>
<feature type="transmembrane region" description="Helical" evidence="6">
    <location>
        <begin position="82"/>
        <end position="103"/>
    </location>
</feature>
<dbReference type="InterPro" id="IPR058533">
    <property type="entry name" value="Cation_efflux_TM"/>
</dbReference>
<evidence type="ECO:0000256" key="4">
    <source>
        <dbReference type="ARBA" id="ARBA00022989"/>
    </source>
</evidence>
<dbReference type="PANTHER" id="PTHR43840">
    <property type="entry name" value="MITOCHONDRIAL METAL TRANSPORTER 1-RELATED"/>
    <property type="match status" value="1"/>
</dbReference>
<feature type="transmembrane region" description="Helical" evidence="6">
    <location>
        <begin position="115"/>
        <end position="134"/>
    </location>
</feature>
<evidence type="ECO:0000256" key="6">
    <source>
        <dbReference type="SAM" id="Phobius"/>
    </source>
</evidence>
<dbReference type="SUPFAM" id="SSF161111">
    <property type="entry name" value="Cation efflux protein transmembrane domain-like"/>
    <property type="match status" value="1"/>
</dbReference>
<dbReference type="Pfam" id="PF16916">
    <property type="entry name" value="ZT_dimer"/>
    <property type="match status" value="1"/>
</dbReference>
<dbReference type="PANTHER" id="PTHR43840:SF15">
    <property type="entry name" value="MITOCHONDRIAL METAL TRANSPORTER 1-RELATED"/>
    <property type="match status" value="1"/>
</dbReference>
<dbReference type="OrthoDB" id="8907at2157"/>
<sequence>MDKSAVFNEARKAAWVSIWTLIAIGIAEVLLSFFTSSLTLFADGLDSLADALVSFVVWFGIRMIHRPKSRLFPFGYTKIESFAAFVAAVIILFLGGFIVYNAYQHFLHPEPVGNYPVTMAALAGAGAVSLHRAFKVRSVAKKYDLISLNLDAKNSIKDGTASFVGLTSVIAAFFGIPYMDAIGSIMIAGYIFYMAFTALKESTLVLVDAVKNPEMQAEMILHIERKFNVKVEKILLRPAGQEFYAQVHVELDKNMSLDKANELMAKIRASVMSEFETEDTVVIPKPV</sequence>
<keyword evidence="4 6" id="KW-1133">Transmembrane helix</keyword>
<feature type="domain" description="Cation efflux protein cytoplasmic" evidence="8">
    <location>
        <begin position="230"/>
        <end position="282"/>
    </location>
</feature>
<dbReference type="Pfam" id="PF01545">
    <property type="entry name" value="Cation_efflux"/>
    <property type="match status" value="1"/>
</dbReference>
<evidence type="ECO:0000256" key="5">
    <source>
        <dbReference type="ARBA" id="ARBA00023136"/>
    </source>
</evidence>
<gene>
    <name evidence="9" type="ORF">NVIE_010720</name>
</gene>
<evidence type="ECO:0000259" key="8">
    <source>
        <dbReference type="Pfam" id="PF16916"/>
    </source>
</evidence>
<dbReference type="InterPro" id="IPR036837">
    <property type="entry name" value="Cation_efflux_CTD_sf"/>
</dbReference>
<dbReference type="STRING" id="926571.NVIE_010720"/>